<dbReference type="InterPro" id="IPR011990">
    <property type="entry name" value="TPR-like_helical_dom_sf"/>
</dbReference>
<dbReference type="InterPro" id="IPR016032">
    <property type="entry name" value="Sig_transdc_resp-reg_C-effctor"/>
</dbReference>
<keyword evidence="4" id="KW-0804">Transcription</keyword>
<dbReference type="InterPro" id="IPR051677">
    <property type="entry name" value="AfsR-DnrI-RedD_regulator"/>
</dbReference>
<dbReference type="Pfam" id="PF03704">
    <property type="entry name" value="BTAD"/>
    <property type="match status" value="1"/>
</dbReference>
<evidence type="ECO:0000256" key="2">
    <source>
        <dbReference type="ARBA" id="ARBA00023015"/>
    </source>
</evidence>
<evidence type="ECO:0000256" key="4">
    <source>
        <dbReference type="ARBA" id="ARBA00023163"/>
    </source>
</evidence>
<proteinExistence type="inferred from homology"/>
<dbReference type="STRING" id="37928.SAMN04489742_0678"/>
<keyword evidence="3 5" id="KW-0238">DNA-binding</keyword>
<sequence length="337" mass="36355">MEPAFVGGATYEGDIVEQMLAGHCMPISVRIIGNLQVRRGDTVLTAATLGGPKPRQIFEILLLKLGTPVSKDRLVELLWGGRPPGEALATLESYVSVLRRNLQPGCAKTGPLRTANGGYLLEPSLVDLDLARFNDLVDLAEHSKPQQAYAALTQALNFGSGTLLSDELTPEWAEEARDHHTAAVTATQIRAAEIAAGLGQAHEAVQWSEQAVATEPLNERAWSALVTSLESAGRYAEGLQAYDKCRRLLDRDLGCAPGPALREAHVRLLQKTAETDGELSEVLEALLYLNERMRAQSLRESAMAAAHSRSRGFRTGSNHESASRVISSFLNKALAAS</sequence>
<evidence type="ECO:0000313" key="8">
    <source>
        <dbReference type="Proteomes" id="UP000181917"/>
    </source>
</evidence>
<gene>
    <name evidence="7" type="ORF">SAMN04489742_0678</name>
</gene>
<dbReference type="EMBL" id="FNKH01000002">
    <property type="protein sequence ID" value="SDQ33195.1"/>
    <property type="molecule type" value="Genomic_DNA"/>
</dbReference>
<dbReference type="SMART" id="SM01043">
    <property type="entry name" value="BTAD"/>
    <property type="match status" value="1"/>
</dbReference>
<dbReference type="SMART" id="SM00862">
    <property type="entry name" value="Trans_reg_C"/>
    <property type="match status" value="1"/>
</dbReference>
<dbReference type="PANTHER" id="PTHR35807:SF1">
    <property type="entry name" value="TRANSCRIPTIONAL REGULATOR REDD"/>
    <property type="match status" value="1"/>
</dbReference>
<evidence type="ECO:0000256" key="3">
    <source>
        <dbReference type="ARBA" id="ARBA00023125"/>
    </source>
</evidence>
<dbReference type="Pfam" id="PF00486">
    <property type="entry name" value="Trans_reg_C"/>
    <property type="match status" value="1"/>
</dbReference>
<keyword evidence="2" id="KW-0805">Transcription regulation</keyword>
<organism evidence="7 8">
    <name type="scientific">Crystallibacter crystallopoietes</name>
    <dbReference type="NCBI Taxonomy" id="37928"/>
    <lineage>
        <taxon>Bacteria</taxon>
        <taxon>Bacillati</taxon>
        <taxon>Actinomycetota</taxon>
        <taxon>Actinomycetes</taxon>
        <taxon>Micrococcales</taxon>
        <taxon>Micrococcaceae</taxon>
        <taxon>Crystallibacter</taxon>
    </lineage>
</organism>
<feature type="domain" description="OmpR/PhoB-type" evidence="6">
    <location>
        <begin position="16"/>
        <end position="123"/>
    </location>
</feature>
<name>A0A1H1A0K0_9MICC</name>
<evidence type="ECO:0000259" key="6">
    <source>
        <dbReference type="PROSITE" id="PS51755"/>
    </source>
</evidence>
<dbReference type="Gene3D" id="1.25.40.10">
    <property type="entry name" value="Tetratricopeptide repeat domain"/>
    <property type="match status" value="1"/>
</dbReference>
<comment type="similarity">
    <text evidence="1">Belongs to the AfsR/DnrI/RedD regulatory family.</text>
</comment>
<dbReference type="SUPFAM" id="SSF46894">
    <property type="entry name" value="C-terminal effector domain of the bipartite response regulators"/>
    <property type="match status" value="1"/>
</dbReference>
<dbReference type="GO" id="GO:0006355">
    <property type="term" value="P:regulation of DNA-templated transcription"/>
    <property type="evidence" value="ECO:0007669"/>
    <property type="project" value="InterPro"/>
</dbReference>
<dbReference type="InterPro" id="IPR005158">
    <property type="entry name" value="BTAD"/>
</dbReference>
<dbReference type="AlphaFoldDB" id="A0A1H1A0K0"/>
<dbReference type="InterPro" id="IPR001867">
    <property type="entry name" value="OmpR/PhoB-type_DNA-bd"/>
</dbReference>
<evidence type="ECO:0000256" key="5">
    <source>
        <dbReference type="PROSITE-ProRule" id="PRU01091"/>
    </source>
</evidence>
<dbReference type="GO" id="GO:0003677">
    <property type="term" value="F:DNA binding"/>
    <property type="evidence" value="ECO:0007669"/>
    <property type="project" value="UniProtKB-UniRule"/>
</dbReference>
<dbReference type="InterPro" id="IPR036388">
    <property type="entry name" value="WH-like_DNA-bd_sf"/>
</dbReference>
<dbReference type="SUPFAM" id="SSF48452">
    <property type="entry name" value="TPR-like"/>
    <property type="match status" value="1"/>
</dbReference>
<dbReference type="Proteomes" id="UP000181917">
    <property type="component" value="Unassembled WGS sequence"/>
</dbReference>
<reference evidence="7 8" key="1">
    <citation type="submission" date="2016-10" db="EMBL/GenBank/DDBJ databases">
        <authorList>
            <person name="de Groot N.N."/>
        </authorList>
    </citation>
    <scope>NUCLEOTIDE SEQUENCE [LARGE SCALE GENOMIC DNA]</scope>
    <source>
        <strain evidence="7 8">DSM 20117</strain>
    </source>
</reference>
<evidence type="ECO:0000256" key="1">
    <source>
        <dbReference type="ARBA" id="ARBA00005820"/>
    </source>
</evidence>
<keyword evidence="8" id="KW-1185">Reference proteome</keyword>
<dbReference type="PROSITE" id="PS51755">
    <property type="entry name" value="OMPR_PHOB"/>
    <property type="match status" value="1"/>
</dbReference>
<accession>A0A1H1A0K0</accession>
<dbReference type="Gene3D" id="1.10.10.10">
    <property type="entry name" value="Winged helix-like DNA-binding domain superfamily/Winged helix DNA-binding domain"/>
    <property type="match status" value="1"/>
</dbReference>
<protein>
    <submittedName>
        <fullName evidence="7">DNA-binding transcriptional activator of the SARP family</fullName>
    </submittedName>
</protein>
<evidence type="ECO:0000313" key="7">
    <source>
        <dbReference type="EMBL" id="SDQ33195.1"/>
    </source>
</evidence>
<dbReference type="GO" id="GO:0000160">
    <property type="term" value="P:phosphorelay signal transduction system"/>
    <property type="evidence" value="ECO:0007669"/>
    <property type="project" value="InterPro"/>
</dbReference>
<feature type="DNA-binding region" description="OmpR/PhoB-type" evidence="5">
    <location>
        <begin position="16"/>
        <end position="123"/>
    </location>
</feature>
<dbReference type="PANTHER" id="PTHR35807">
    <property type="entry name" value="TRANSCRIPTIONAL REGULATOR REDD-RELATED"/>
    <property type="match status" value="1"/>
</dbReference>